<dbReference type="PANTHER" id="PTHR22916:SF3">
    <property type="entry name" value="UDP-GLCNAC:BETAGAL BETA-1,3-N-ACETYLGLUCOSAMINYLTRANSFERASE-LIKE PROTEIN 1"/>
    <property type="match status" value="1"/>
</dbReference>
<dbReference type="Pfam" id="PF00535">
    <property type="entry name" value="Glycos_transf_2"/>
    <property type="match status" value="1"/>
</dbReference>
<keyword evidence="3" id="KW-1185">Reference proteome</keyword>
<dbReference type="Proteomes" id="UP000610456">
    <property type="component" value="Unassembled WGS sequence"/>
</dbReference>
<organism evidence="2 3">
    <name type="scientific">Salinimicrobium marinum</name>
    <dbReference type="NCBI Taxonomy" id="680283"/>
    <lineage>
        <taxon>Bacteria</taxon>
        <taxon>Pseudomonadati</taxon>
        <taxon>Bacteroidota</taxon>
        <taxon>Flavobacteriia</taxon>
        <taxon>Flavobacteriales</taxon>
        <taxon>Flavobacteriaceae</taxon>
        <taxon>Salinimicrobium</taxon>
    </lineage>
</organism>
<dbReference type="AlphaFoldDB" id="A0A918VWM0"/>
<dbReference type="GO" id="GO:0016758">
    <property type="term" value="F:hexosyltransferase activity"/>
    <property type="evidence" value="ECO:0007669"/>
    <property type="project" value="UniProtKB-ARBA"/>
</dbReference>
<dbReference type="InterPro" id="IPR001173">
    <property type="entry name" value="Glyco_trans_2-like"/>
</dbReference>
<comment type="caution">
    <text evidence="2">The sequence shown here is derived from an EMBL/GenBank/DDBJ whole genome shotgun (WGS) entry which is preliminary data.</text>
</comment>
<protein>
    <submittedName>
        <fullName evidence="2">Glycosyl transferase family 2</fullName>
    </submittedName>
</protein>
<proteinExistence type="predicted"/>
<accession>A0A918VWM0</accession>
<dbReference type="InterPro" id="IPR029044">
    <property type="entry name" value="Nucleotide-diphossugar_trans"/>
</dbReference>
<feature type="domain" description="Glycosyltransferase 2-like" evidence="1">
    <location>
        <begin position="29"/>
        <end position="164"/>
    </location>
</feature>
<evidence type="ECO:0000259" key="1">
    <source>
        <dbReference type="Pfam" id="PF00535"/>
    </source>
</evidence>
<evidence type="ECO:0000313" key="2">
    <source>
        <dbReference type="EMBL" id="GHA30361.1"/>
    </source>
</evidence>
<reference evidence="2" key="1">
    <citation type="journal article" date="2014" name="Int. J. Syst. Evol. Microbiol.">
        <title>Complete genome sequence of Corynebacterium casei LMG S-19264T (=DSM 44701T), isolated from a smear-ripened cheese.</title>
        <authorList>
            <consortium name="US DOE Joint Genome Institute (JGI-PGF)"/>
            <person name="Walter F."/>
            <person name="Albersmeier A."/>
            <person name="Kalinowski J."/>
            <person name="Ruckert C."/>
        </authorList>
    </citation>
    <scope>NUCLEOTIDE SEQUENCE</scope>
    <source>
        <strain evidence="2">KCTC 12719</strain>
    </source>
</reference>
<dbReference type="PANTHER" id="PTHR22916">
    <property type="entry name" value="GLYCOSYLTRANSFERASE"/>
    <property type="match status" value="1"/>
</dbReference>
<dbReference type="RefSeq" id="WP_189603571.1">
    <property type="nucleotide sequence ID" value="NZ_BMXB01000002.1"/>
</dbReference>
<evidence type="ECO:0000313" key="3">
    <source>
        <dbReference type="Proteomes" id="UP000610456"/>
    </source>
</evidence>
<dbReference type="EMBL" id="BMXB01000002">
    <property type="protein sequence ID" value="GHA30361.1"/>
    <property type="molecule type" value="Genomic_DNA"/>
</dbReference>
<name>A0A918VWM0_9FLAO</name>
<keyword evidence="2" id="KW-0808">Transferase</keyword>
<dbReference type="SUPFAM" id="SSF53448">
    <property type="entry name" value="Nucleotide-diphospho-sugar transferases"/>
    <property type="match status" value="1"/>
</dbReference>
<gene>
    <name evidence="2" type="ORF">GCM10007103_09650</name>
</gene>
<reference evidence="2" key="2">
    <citation type="submission" date="2020-09" db="EMBL/GenBank/DDBJ databases">
        <authorList>
            <person name="Sun Q."/>
            <person name="Kim S."/>
        </authorList>
    </citation>
    <scope>NUCLEOTIDE SEQUENCE</scope>
    <source>
        <strain evidence="2">KCTC 12719</strain>
    </source>
</reference>
<dbReference type="Gene3D" id="3.90.550.10">
    <property type="entry name" value="Spore Coat Polysaccharide Biosynthesis Protein SpsA, Chain A"/>
    <property type="match status" value="1"/>
</dbReference>
<sequence>MDFNGFLNKYQKKEVYQYKNTVGPNPLVSVCVQTYQHENYIEDCLNSILGQHTNFDFEILLGEDCSNDRTRGICVAYAEKHPGRIKLFLHHPENKIKVGDIVTGNFNVLYNLFSAKGKYIAVCEGDDIWKDPLKLQKQTYFMEQNPDYSICYHEFHSVDENGDFLPLSPASPLRSDLSCQELNFPWKHPATLTILFENIFNTIPKEVLKVINVDIFLYSLLGQKGKGKFINNIEPAAYRVHPEGIWSSTTSDTKLLLLINTFKELANYYQRINEPEKSIHFRNRIFKLYHSSIYNSLLSFKSIKAFQHLWNYSSYRLKKGEL</sequence>